<feature type="domain" description="Spore germination GerAC-like C-terminal" evidence="1">
    <location>
        <begin position="84"/>
        <end position="249"/>
    </location>
</feature>
<dbReference type="AlphaFoldDB" id="A0A645G639"/>
<dbReference type="PANTHER" id="PTHR35789">
    <property type="entry name" value="SPORE GERMINATION PROTEIN B3"/>
    <property type="match status" value="1"/>
</dbReference>
<sequence length="260" mass="29421">MLLSSDETSYYPRTSLHEFYTRLKSGCAAPIVTLGALNKFSDSIQPTKRKTIPNKVDEFEAGMIPRASEDKNSEQAGTHLEVLGTGVFLHDKMVGTLDSQETRMMEILRGKFKQGYYSVTDPLVPDKAVTLNIRLGENPKLKARLVDGQAYLEAEVFIEAEITNLPSGTNYEISGHRQMLEEQISQALEKNIGEMLARTQAMKTDVVGFGYLARTNFRTYEESMKIDWPELYSQADIQVKVKTKIRRTGLMWRTLPNKVD</sequence>
<dbReference type="GO" id="GO:0009847">
    <property type="term" value="P:spore germination"/>
    <property type="evidence" value="ECO:0007669"/>
    <property type="project" value="InterPro"/>
</dbReference>
<dbReference type="Pfam" id="PF05504">
    <property type="entry name" value="Spore_GerAC"/>
    <property type="match status" value="1"/>
</dbReference>
<organism evidence="2">
    <name type="scientific">bioreactor metagenome</name>
    <dbReference type="NCBI Taxonomy" id="1076179"/>
    <lineage>
        <taxon>unclassified sequences</taxon>
        <taxon>metagenomes</taxon>
        <taxon>ecological metagenomes</taxon>
    </lineage>
</organism>
<dbReference type="PANTHER" id="PTHR35789:SF1">
    <property type="entry name" value="SPORE GERMINATION PROTEIN B3"/>
    <property type="match status" value="1"/>
</dbReference>
<protein>
    <recommendedName>
        <fullName evidence="1">Spore germination GerAC-like C-terminal domain-containing protein</fullName>
    </recommendedName>
</protein>
<dbReference type="InterPro" id="IPR046953">
    <property type="entry name" value="Spore_GerAC-like_C"/>
</dbReference>
<dbReference type="Gene3D" id="3.30.300.210">
    <property type="entry name" value="Nutrient germinant receptor protein C, domain 3"/>
    <property type="match status" value="1"/>
</dbReference>
<proteinExistence type="predicted"/>
<dbReference type="EMBL" id="VSSQ01067196">
    <property type="protein sequence ID" value="MPN19604.1"/>
    <property type="molecule type" value="Genomic_DNA"/>
</dbReference>
<accession>A0A645G639</accession>
<evidence type="ECO:0000313" key="2">
    <source>
        <dbReference type="EMBL" id="MPN19604.1"/>
    </source>
</evidence>
<gene>
    <name evidence="2" type="ORF">SDC9_166976</name>
</gene>
<evidence type="ECO:0000259" key="1">
    <source>
        <dbReference type="Pfam" id="PF05504"/>
    </source>
</evidence>
<dbReference type="InterPro" id="IPR038501">
    <property type="entry name" value="Spore_GerAC_C_sf"/>
</dbReference>
<reference evidence="2" key="1">
    <citation type="submission" date="2019-08" db="EMBL/GenBank/DDBJ databases">
        <authorList>
            <person name="Kucharzyk K."/>
            <person name="Murdoch R.W."/>
            <person name="Higgins S."/>
            <person name="Loffler F."/>
        </authorList>
    </citation>
    <scope>NUCLEOTIDE SEQUENCE</scope>
</reference>
<dbReference type="GO" id="GO:0016020">
    <property type="term" value="C:membrane"/>
    <property type="evidence" value="ECO:0007669"/>
    <property type="project" value="InterPro"/>
</dbReference>
<name>A0A645G639_9ZZZZ</name>
<comment type="caution">
    <text evidence="2">The sequence shown here is derived from an EMBL/GenBank/DDBJ whole genome shotgun (WGS) entry which is preliminary data.</text>
</comment>
<dbReference type="InterPro" id="IPR008844">
    <property type="entry name" value="Spore_GerAC-like"/>
</dbReference>